<accession>A0ABN3I1D2</accession>
<name>A0ABN3I1D2_9ACTN</name>
<comment type="caution">
    <text evidence="2">The sequence shown here is derived from an EMBL/GenBank/DDBJ whole genome shotgun (WGS) entry which is preliminary data.</text>
</comment>
<dbReference type="EMBL" id="BAAARV010000125">
    <property type="protein sequence ID" value="GAA2392122.1"/>
    <property type="molecule type" value="Genomic_DNA"/>
</dbReference>
<feature type="domain" description="Alcohol dehydrogenase-like N-terminal" evidence="1">
    <location>
        <begin position="80"/>
        <end position="123"/>
    </location>
</feature>
<dbReference type="Proteomes" id="UP001501444">
    <property type="component" value="Unassembled WGS sequence"/>
</dbReference>
<evidence type="ECO:0000259" key="1">
    <source>
        <dbReference type="Pfam" id="PF08240"/>
    </source>
</evidence>
<protein>
    <recommendedName>
        <fullName evidence="1">Alcohol dehydrogenase-like N-terminal domain-containing protein</fullName>
    </recommendedName>
</protein>
<organism evidence="2 3">
    <name type="scientific">Dactylosporangium salmoneum</name>
    <dbReference type="NCBI Taxonomy" id="53361"/>
    <lineage>
        <taxon>Bacteria</taxon>
        <taxon>Bacillati</taxon>
        <taxon>Actinomycetota</taxon>
        <taxon>Actinomycetes</taxon>
        <taxon>Micromonosporales</taxon>
        <taxon>Micromonosporaceae</taxon>
        <taxon>Dactylosporangium</taxon>
    </lineage>
</organism>
<dbReference type="Pfam" id="PF08240">
    <property type="entry name" value="ADH_N"/>
    <property type="match status" value="1"/>
</dbReference>
<evidence type="ECO:0000313" key="2">
    <source>
        <dbReference type="EMBL" id="GAA2392122.1"/>
    </source>
</evidence>
<gene>
    <name evidence="2" type="ORF">GCM10010170_104720</name>
</gene>
<dbReference type="InterPro" id="IPR013154">
    <property type="entry name" value="ADH-like_N"/>
</dbReference>
<dbReference type="SUPFAM" id="SSF50129">
    <property type="entry name" value="GroES-like"/>
    <property type="match status" value="1"/>
</dbReference>
<keyword evidence="3" id="KW-1185">Reference proteome</keyword>
<reference evidence="2 3" key="1">
    <citation type="journal article" date="2019" name="Int. J. Syst. Evol. Microbiol.">
        <title>The Global Catalogue of Microorganisms (GCM) 10K type strain sequencing project: providing services to taxonomists for standard genome sequencing and annotation.</title>
        <authorList>
            <consortium name="The Broad Institute Genomics Platform"/>
            <consortium name="The Broad Institute Genome Sequencing Center for Infectious Disease"/>
            <person name="Wu L."/>
            <person name="Ma J."/>
        </authorList>
    </citation>
    <scope>NUCLEOTIDE SEQUENCE [LARGE SCALE GENOMIC DNA]</scope>
    <source>
        <strain evidence="2 3">JCM 3272</strain>
    </source>
</reference>
<sequence length="189" mass="19841">MGGHGAELFELAETLHCRRLFITGPGTVELLDEELPPLGEQEVYATAVLSGISHGTELAWLRGTAAALHRTWDSQRRLYLDRPGRAYPVAPGYESMARVAAVGPAVSGVRVGDLIAVDGSNACAGGPFGGHRRRRAPDGDVGASAERQSLVRVRGAGLRASLVGAACDGTRLKDAKETVELLARLHGPG</sequence>
<dbReference type="Gene3D" id="3.90.180.10">
    <property type="entry name" value="Medium-chain alcohol dehydrogenases, catalytic domain"/>
    <property type="match status" value="1"/>
</dbReference>
<dbReference type="RefSeq" id="WP_344620259.1">
    <property type="nucleotide sequence ID" value="NZ_BAAARV010000125.1"/>
</dbReference>
<dbReference type="InterPro" id="IPR011032">
    <property type="entry name" value="GroES-like_sf"/>
</dbReference>
<proteinExistence type="predicted"/>
<evidence type="ECO:0000313" key="3">
    <source>
        <dbReference type="Proteomes" id="UP001501444"/>
    </source>
</evidence>